<feature type="compositionally biased region" description="Acidic residues" evidence="3">
    <location>
        <begin position="734"/>
        <end position="745"/>
    </location>
</feature>
<gene>
    <name evidence="6" type="ORF">IAR55_006094</name>
</gene>
<feature type="region of interest" description="Disordered" evidence="3">
    <location>
        <begin position="1"/>
        <end position="174"/>
    </location>
</feature>
<evidence type="ECO:0000256" key="2">
    <source>
        <dbReference type="PROSITE-ProRule" id="PRU00035"/>
    </source>
</evidence>
<feature type="region of interest" description="Disordered" evidence="3">
    <location>
        <begin position="813"/>
        <end position="896"/>
    </location>
</feature>
<accession>A0AAW0YII5</accession>
<dbReference type="GO" id="GO:0005634">
    <property type="term" value="C:nucleus"/>
    <property type="evidence" value="ECO:0007669"/>
    <property type="project" value="TreeGrafter"/>
</dbReference>
<feature type="domain" description="Bromo" evidence="4">
    <location>
        <begin position="538"/>
        <end position="610"/>
    </location>
</feature>
<proteinExistence type="predicted"/>
<dbReference type="SUPFAM" id="SSF47370">
    <property type="entry name" value="Bromodomain"/>
    <property type="match status" value="2"/>
</dbReference>
<dbReference type="Pfam" id="PF00439">
    <property type="entry name" value="Bromodomain"/>
    <property type="match status" value="2"/>
</dbReference>
<feature type="compositionally biased region" description="Low complexity" evidence="3">
    <location>
        <begin position="696"/>
        <end position="709"/>
    </location>
</feature>
<dbReference type="Gene3D" id="1.20.920.10">
    <property type="entry name" value="Bromodomain-like"/>
    <property type="match status" value="2"/>
</dbReference>
<dbReference type="InterPro" id="IPR036427">
    <property type="entry name" value="Bromodomain-like_sf"/>
</dbReference>
<feature type="compositionally biased region" description="Basic and acidic residues" evidence="3">
    <location>
        <begin position="232"/>
        <end position="253"/>
    </location>
</feature>
<feature type="domain" description="Bromo" evidence="4">
    <location>
        <begin position="341"/>
        <end position="433"/>
    </location>
</feature>
<evidence type="ECO:0008006" key="8">
    <source>
        <dbReference type="Google" id="ProtNLM"/>
    </source>
</evidence>
<feature type="compositionally biased region" description="Pro residues" evidence="3">
    <location>
        <begin position="302"/>
        <end position="318"/>
    </location>
</feature>
<feature type="region of interest" description="Disordered" evidence="3">
    <location>
        <begin position="680"/>
        <end position="745"/>
    </location>
</feature>
<feature type="compositionally biased region" description="Gly residues" evidence="3">
    <location>
        <begin position="868"/>
        <end position="881"/>
    </location>
</feature>
<feature type="compositionally biased region" description="Pro residues" evidence="3">
    <location>
        <begin position="126"/>
        <end position="138"/>
    </location>
</feature>
<feature type="compositionally biased region" description="Low complexity" evidence="3">
    <location>
        <begin position="279"/>
        <end position="289"/>
    </location>
</feature>
<dbReference type="PROSITE" id="PS50014">
    <property type="entry name" value="BROMODOMAIN_2"/>
    <property type="match status" value="2"/>
</dbReference>
<organism evidence="6 7">
    <name type="scientific">Kwoniella newhampshirensis</name>
    <dbReference type="NCBI Taxonomy" id="1651941"/>
    <lineage>
        <taxon>Eukaryota</taxon>
        <taxon>Fungi</taxon>
        <taxon>Dikarya</taxon>
        <taxon>Basidiomycota</taxon>
        <taxon>Agaricomycotina</taxon>
        <taxon>Tremellomycetes</taxon>
        <taxon>Tremellales</taxon>
        <taxon>Cryptococcaceae</taxon>
        <taxon>Kwoniella</taxon>
    </lineage>
</organism>
<evidence type="ECO:0000313" key="6">
    <source>
        <dbReference type="EMBL" id="KAK8845381.1"/>
    </source>
</evidence>
<dbReference type="GO" id="GO:0006355">
    <property type="term" value="P:regulation of DNA-templated transcription"/>
    <property type="evidence" value="ECO:0007669"/>
    <property type="project" value="TreeGrafter"/>
</dbReference>
<feature type="compositionally biased region" description="Polar residues" evidence="3">
    <location>
        <begin position="69"/>
        <end position="91"/>
    </location>
</feature>
<reference evidence="6 7" key="1">
    <citation type="journal article" date="2024" name="bioRxiv">
        <title>Comparative genomics of Cryptococcus and Kwoniella reveals pathogenesis evolution and contrasting karyotype dynamics via intercentromeric recombination or chromosome fusion.</title>
        <authorList>
            <person name="Coelho M.A."/>
            <person name="David-Palma M."/>
            <person name="Shea T."/>
            <person name="Bowers K."/>
            <person name="McGinley-Smith S."/>
            <person name="Mohammad A.W."/>
            <person name="Gnirke A."/>
            <person name="Yurkov A.M."/>
            <person name="Nowrousian M."/>
            <person name="Sun S."/>
            <person name="Cuomo C.A."/>
            <person name="Heitman J."/>
        </authorList>
    </citation>
    <scope>NUCLEOTIDE SEQUENCE [LARGE SCALE GENOMIC DNA]</scope>
    <source>
        <strain evidence="6 7">CBS 13917</strain>
    </source>
</reference>
<dbReference type="PRINTS" id="PR00503">
    <property type="entry name" value="BROMODOMAIN"/>
</dbReference>
<feature type="region of interest" description="Disordered" evidence="3">
    <location>
        <begin position="216"/>
        <end position="325"/>
    </location>
</feature>
<feature type="compositionally biased region" description="Basic and acidic residues" evidence="3">
    <location>
        <begin position="845"/>
        <end position="859"/>
    </location>
</feature>
<dbReference type="InterPro" id="IPR050935">
    <property type="entry name" value="Bromo_chromatin_reader"/>
</dbReference>
<comment type="caution">
    <text evidence="6">The sequence shown here is derived from an EMBL/GenBank/DDBJ whole genome shotgun (WGS) entry which is preliminary data.</text>
</comment>
<dbReference type="InterPro" id="IPR038336">
    <property type="entry name" value="NET_sf"/>
</dbReference>
<dbReference type="PANTHER" id="PTHR22880">
    <property type="entry name" value="FALZ-RELATED BROMODOMAIN-CONTAINING PROTEINS"/>
    <property type="match status" value="1"/>
</dbReference>
<dbReference type="Gene3D" id="1.20.1270.220">
    <property type="match status" value="1"/>
</dbReference>
<feature type="compositionally biased region" description="Basic and acidic residues" evidence="3">
    <location>
        <begin position="387"/>
        <end position="400"/>
    </location>
</feature>
<feature type="compositionally biased region" description="Basic residues" evidence="3">
    <location>
        <begin position="680"/>
        <end position="695"/>
    </location>
</feature>
<dbReference type="EMBL" id="JBCAWK010000012">
    <property type="protein sequence ID" value="KAK8845381.1"/>
    <property type="molecule type" value="Genomic_DNA"/>
</dbReference>
<dbReference type="InterPro" id="IPR027353">
    <property type="entry name" value="NET_dom"/>
</dbReference>
<protein>
    <recommendedName>
        <fullName evidence="8">Bromodomain-containing factor 1</fullName>
    </recommendedName>
</protein>
<evidence type="ECO:0000256" key="1">
    <source>
        <dbReference type="ARBA" id="ARBA00023117"/>
    </source>
</evidence>
<dbReference type="GO" id="GO:0006338">
    <property type="term" value="P:chromatin remodeling"/>
    <property type="evidence" value="ECO:0007669"/>
    <property type="project" value="TreeGrafter"/>
</dbReference>
<evidence type="ECO:0000259" key="5">
    <source>
        <dbReference type="PROSITE" id="PS51525"/>
    </source>
</evidence>
<keyword evidence="1 2" id="KW-0103">Bromodomain</keyword>
<keyword evidence="7" id="KW-1185">Reference proteome</keyword>
<feature type="compositionally biased region" description="Polar residues" evidence="3">
    <location>
        <begin position="218"/>
        <end position="231"/>
    </location>
</feature>
<sequence>MSSLGGPQSALVSAPDQTPVSQPPLPAGEQDPAAVPLKPLLNPLQNDGPPPSSTIVEAPKSPNPANPATDDTGNNVELAAQNGQASTQQADESAIPVIPSLTVEQPAAPASTPAPLPAPAQIDDQPPLPVDAPVPPSPQAKDEAPPALPTGAIPSAVPTPSIITTEEQEQKEGILGVDETAVFAPTVEAQALPTAEPISDAMDVDAVGEVDVEVPEAQTSANVAQSSVSETNLKRAGDDLDEAREEKRLKEDGLSNGALASNPGQAQDPTPLPAPTPVPAQAAQPDPTVSTPTPAIDGAAFNPPPAWHAYVPPAPRPAGPTSALTPTQHKHLLATIRAIKKRTAESLFFAQPVDIVAFGIPHYPQIIDRPMDLGTVETKLVASDPRGPPKDKSKAAKWDTSKGTYHSVSEVTEDVRQIWENSRKFNGKDHLVSQAAGKLEEIYEKQLANLPPEPAPPAAPSPRAHAAGPSTARRASVSQPPVIRRTSDDSRPKREIHPPPSKDLAYEDVSGTRKPKRRSDPQLQWALRTIKGLEANGKFVMIVAPFSYSIQDIIAVIPDYTTVIKRPIDLTIIKDKLSEGVYDDVTQVDDDMKLMFANAQKFNPPGHEVHTSALQFEQLWSEKWRSLPPKQEVREESEDPLAEEYVEAGYSSEEDGTALRSLESQVSQLNDQIAALRAKIAKRRATKASKPKPKASKASASQRKQSVSKFSPGVNGNGHPKKPKKAKEPIASYNDEDEEMESDEEPTTMTLTQKQELAEKIQLADADTLQKAITIIQQTTNLGANNEEIELDIDSLPAGTVLKLYNLVCRGGRTGKTGRPKGQTAMGVQGKKPGRKAMGGASRKSVNEREEAERIKRMEAQLQSFDSGRGGGGSGGAIGGYEGEESSSEEESSDEE</sequence>
<dbReference type="CDD" id="cd04369">
    <property type="entry name" value="Bromodomain"/>
    <property type="match status" value="1"/>
</dbReference>
<feature type="compositionally biased region" description="Basic and acidic residues" evidence="3">
    <location>
        <begin position="485"/>
        <end position="497"/>
    </location>
</feature>
<feature type="region of interest" description="Disordered" evidence="3">
    <location>
        <begin position="381"/>
        <end position="405"/>
    </location>
</feature>
<evidence type="ECO:0000259" key="4">
    <source>
        <dbReference type="PROSITE" id="PS50014"/>
    </source>
</evidence>
<dbReference type="GeneID" id="92183352"/>
<dbReference type="Proteomes" id="UP001388673">
    <property type="component" value="Unassembled WGS sequence"/>
</dbReference>
<dbReference type="AlphaFoldDB" id="A0AAW0YII5"/>
<dbReference type="GO" id="GO:0000785">
    <property type="term" value="C:chromatin"/>
    <property type="evidence" value="ECO:0007669"/>
    <property type="project" value="TreeGrafter"/>
</dbReference>
<dbReference type="SMART" id="SM00297">
    <property type="entry name" value="BROMO"/>
    <property type="match status" value="2"/>
</dbReference>
<dbReference type="PROSITE" id="PS51525">
    <property type="entry name" value="NET"/>
    <property type="match status" value="1"/>
</dbReference>
<evidence type="ECO:0000313" key="7">
    <source>
        <dbReference type="Proteomes" id="UP001388673"/>
    </source>
</evidence>
<dbReference type="Pfam" id="PF17035">
    <property type="entry name" value="BET"/>
    <property type="match status" value="1"/>
</dbReference>
<feature type="domain" description="NET" evidence="5">
    <location>
        <begin position="739"/>
        <end position="819"/>
    </location>
</feature>
<dbReference type="KEGG" id="kne:92183352"/>
<feature type="region of interest" description="Disordered" evidence="3">
    <location>
        <begin position="449"/>
        <end position="520"/>
    </location>
</feature>
<dbReference type="RefSeq" id="XP_066800189.1">
    <property type="nucleotide sequence ID" value="XM_066949181.1"/>
</dbReference>
<evidence type="ECO:0000256" key="3">
    <source>
        <dbReference type="SAM" id="MobiDB-lite"/>
    </source>
</evidence>
<name>A0AAW0YII5_9TREE</name>
<feature type="compositionally biased region" description="Pro residues" evidence="3">
    <location>
        <begin position="451"/>
        <end position="460"/>
    </location>
</feature>
<dbReference type="InterPro" id="IPR001487">
    <property type="entry name" value="Bromodomain"/>
</dbReference>
<feature type="compositionally biased region" description="Acidic residues" evidence="3">
    <location>
        <begin position="882"/>
        <end position="896"/>
    </location>
</feature>
<dbReference type="PANTHER" id="PTHR22880:SF225">
    <property type="entry name" value="BROMODOMAIN-CONTAINING PROTEIN BET-1-RELATED"/>
    <property type="match status" value="1"/>
</dbReference>